<dbReference type="GO" id="GO:0030286">
    <property type="term" value="C:dynein complex"/>
    <property type="evidence" value="ECO:0007669"/>
    <property type="project" value="UniProtKB-KW"/>
</dbReference>
<evidence type="ECO:0000256" key="7">
    <source>
        <dbReference type="ARBA" id="ARBA00022722"/>
    </source>
</evidence>
<evidence type="ECO:0000256" key="3">
    <source>
        <dbReference type="ARBA" id="ARBA00022670"/>
    </source>
</evidence>
<dbReference type="PANTHER" id="PTHR22878">
    <property type="entry name" value="DYNEIN HEAVY CHAIN 6, AXONEMAL-LIKE-RELATED"/>
    <property type="match status" value="1"/>
</dbReference>
<evidence type="ECO:0000256" key="10">
    <source>
        <dbReference type="ARBA" id="ARBA00022759"/>
    </source>
</evidence>
<dbReference type="CDD" id="cd09274">
    <property type="entry name" value="RNase_HI_RT_Ty3"/>
    <property type="match status" value="1"/>
</dbReference>
<dbReference type="FunFam" id="1.10.8.720:FF:000002">
    <property type="entry name" value="Dynein heavy chain 9, axonemal"/>
    <property type="match status" value="1"/>
</dbReference>
<dbReference type="OrthoDB" id="10251809at2759"/>
<evidence type="ECO:0000256" key="14">
    <source>
        <dbReference type="ARBA" id="ARBA00022846"/>
    </source>
</evidence>
<dbReference type="Pfam" id="PF18199">
    <property type="entry name" value="Dynein_C"/>
    <property type="match status" value="2"/>
</dbReference>
<organism evidence="26 27">
    <name type="scientific">Chara braunii</name>
    <name type="common">Braun's stonewort</name>
    <dbReference type="NCBI Taxonomy" id="69332"/>
    <lineage>
        <taxon>Eukaryota</taxon>
        <taxon>Viridiplantae</taxon>
        <taxon>Streptophyta</taxon>
        <taxon>Charophyceae</taxon>
        <taxon>Charales</taxon>
        <taxon>Characeae</taxon>
        <taxon>Chara</taxon>
    </lineage>
</organism>
<dbReference type="GO" id="GO:0008569">
    <property type="term" value="F:minus-end-directed microtubule motor activity"/>
    <property type="evidence" value="ECO:0007669"/>
    <property type="project" value="InterPro"/>
</dbReference>
<dbReference type="SUPFAM" id="SSF56672">
    <property type="entry name" value="DNA/RNA polymerases"/>
    <property type="match status" value="1"/>
</dbReference>
<dbReference type="Gene3D" id="1.20.1270.280">
    <property type="match status" value="1"/>
</dbReference>
<feature type="coiled-coil region" evidence="22">
    <location>
        <begin position="1648"/>
        <end position="1710"/>
    </location>
</feature>
<dbReference type="GO" id="GO:0003676">
    <property type="term" value="F:nucleic acid binding"/>
    <property type="evidence" value="ECO:0007669"/>
    <property type="project" value="InterPro"/>
</dbReference>
<dbReference type="Pfam" id="PF00078">
    <property type="entry name" value="RVT_1"/>
    <property type="match status" value="1"/>
</dbReference>
<dbReference type="Gene3D" id="3.30.420.10">
    <property type="entry name" value="Ribonuclease H-like superfamily/Ribonuclease H"/>
    <property type="match status" value="1"/>
</dbReference>
<keyword evidence="8" id="KW-0677">Repeat</keyword>
<evidence type="ECO:0000256" key="9">
    <source>
        <dbReference type="ARBA" id="ARBA00022741"/>
    </source>
</evidence>
<evidence type="ECO:0000256" key="18">
    <source>
        <dbReference type="ARBA" id="ARBA00023069"/>
    </source>
</evidence>
<dbReference type="Pfam" id="PF18198">
    <property type="entry name" value="AAA_lid_11"/>
    <property type="match status" value="1"/>
</dbReference>
<evidence type="ECO:0000259" key="25">
    <source>
        <dbReference type="PROSITE" id="PS50994"/>
    </source>
</evidence>
<comment type="caution">
    <text evidence="26">The sequence shown here is derived from an EMBL/GenBank/DDBJ whole genome shotgun (WGS) entry which is preliminary data.</text>
</comment>
<dbReference type="GO" id="GO:0007018">
    <property type="term" value="P:microtubule-based movement"/>
    <property type="evidence" value="ECO:0007669"/>
    <property type="project" value="InterPro"/>
</dbReference>
<evidence type="ECO:0000256" key="16">
    <source>
        <dbReference type="ARBA" id="ARBA00023017"/>
    </source>
</evidence>
<dbReference type="InterPro" id="IPR026983">
    <property type="entry name" value="DHC"/>
</dbReference>
<feature type="region of interest" description="Disordered" evidence="23">
    <location>
        <begin position="3285"/>
        <end position="3333"/>
    </location>
</feature>
<dbReference type="InterPro" id="IPR035706">
    <property type="entry name" value="AAA_9"/>
</dbReference>
<keyword evidence="20" id="KW-0206">Cytoskeleton</keyword>
<dbReference type="InterPro" id="IPR000477">
    <property type="entry name" value="RT_dom"/>
</dbReference>
<keyword evidence="15" id="KW-0695">RNA-directed DNA polymerase</keyword>
<dbReference type="GO" id="GO:0006508">
    <property type="term" value="P:proteolysis"/>
    <property type="evidence" value="ECO:0007669"/>
    <property type="project" value="UniProtKB-KW"/>
</dbReference>
<evidence type="ECO:0000256" key="4">
    <source>
        <dbReference type="ARBA" id="ARBA00022679"/>
    </source>
</evidence>
<keyword evidence="21" id="KW-0966">Cell projection</keyword>
<dbReference type="GO" id="GO:0045505">
    <property type="term" value="F:dynein intermediate chain binding"/>
    <property type="evidence" value="ECO:0007669"/>
    <property type="project" value="InterPro"/>
</dbReference>
<dbReference type="Pfam" id="PF17917">
    <property type="entry name" value="RT_RNaseH"/>
    <property type="match status" value="1"/>
</dbReference>
<dbReference type="Gene3D" id="1.10.8.1220">
    <property type="match status" value="1"/>
</dbReference>
<dbReference type="InterPro" id="IPR043160">
    <property type="entry name" value="Dynein_C_barrel"/>
</dbReference>
<dbReference type="GO" id="GO:0005929">
    <property type="term" value="C:cilium"/>
    <property type="evidence" value="ECO:0007669"/>
    <property type="project" value="UniProtKB-ARBA"/>
</dbReference>
<sequence>MVDTRRGTSTIPYTKEEEAKMVAILQERKEKREAKKKALQEEQAAKLKKLEEEMAREKERIKKEEEEKLKEVEEEEDEGPPLERRRGQHSGSKGEEMEKRISEWVANLSLGEEEEVAMYIPKDDQEPALKKWEAEKDVLKRQAMEDEQRMEWKLAMMREKKRRVEAASEAVKELEEVQKLSLKLTPQVDLERTVEILAQSVERLAKIQEQQYEFSRSQDIVVRSMRMGFRDFARELIGAVRAEVNHRLEKTERFCVGAIEGVKAASPKEEEPRPPRRESVKVKFPDSDSGKREENFDNWEANGAKYFSKIDLKSGYHQIEVHPDDQYKTAFRTRYGHYKFIVMPFGLTNAPATFQRCMNDLFRPWLCRFLVVYLDDILVFSRTLEEHQGHLRQVLEKLREANFKINAKKCDWAKTQVLYLGQVLDGDGVKPEDSKIAAIRDWPMPRTMTELRSFLGLANYYRKFVRNFTTIAAPLRRLLRKETIWKWDKDCTSAMKKLKQLLIEYTVLKVADPSLPFVVTTDASQYGIGAVLQQDDGNGYRPVEFMSARMPSEKVATSTYERELYALRQALDHWKHYLLGRHFKVYSDHETLRWLKTQAKMTPKLTRWAAEIDQYDFELKPFKGKYNVVADALSRRADYFGAIVHYLDIGKDLQQKVREAYAQDPIYSELLEKVKEAPETEPNYRTTEGLLFEKTNVFDRLCIPNSEEIRSLILGECHDIEGHFGWQNTLANLMRAYTWPGMKNDCVKYVRSCKVCQRNKTRARAPLDLLRPLPIPDQPGDSVSIDFMDTQVKSRHGKSQVMVIVDRFSKYAVFVPLPSEARTDLVIHRLFDCWVSENGIPLSIVSDRDSRFTSQNWQELMGVYGSKLLMSSDRHPETNGQTEQMNKILQQVLRMYIRPDQINWDEMLPKVASAYNNSVHLSTCRTPNELHKSFQPRRPFEGLNRDQIQRLPPGTREFAVQHEKELTTVVENLRKSQHRMIEQANKHRRPSQFQVGDLVWVSSKEFAPEENISQKLLPTYRGPWPVLKVKGGEDGPSYTIELPAHLHTYPVFHASKLLPCQTSDQFPSRKSMIPPDMDGRYDIDGIVAEDVFRTGGRGRPQKQYKADAAAVEAKPLIFNSFMVQNSDAVPVYIDVEDYGKLRVALEEKLAEYNGDHVAMDLVLFDMAMEHVCRIVRVLNLPRGNVLLVGVGGSGKQSLARLASYICNYEVFQITVTSTYGVLDFELDLLQLYNRAGLKSIAMTLLLNDGQIVNETFLVYLNDFLASGYIDDLYKPDDKELVCNSIRNEVKQAGIVDTRDNCWDYFVDKVRKYLHVVLSFSPVGDKFRIRARQFPALVNNTVMDCFQPWPQEALVSVAGRFLSSIPDVRDEIRENLTHHMAFVHTVVTEASVSYLEVERRYNYTTPKSYLELIAFYKALLEKRRNDLKWKRERLEGGVNKIKLASEQVADLQVNLKQELIVVEEKKATTDQLIVNIGQEKAIVDEQKSSSARDEEECARIAFEVAEYQVQCEADLAKAEPIIKEAEAALNSLDKRSLGELKSFANPTLEVVQVGSACLVLTAPGGKIPKDLGWYAAKKMMGNVDSFLTFLRDRFDKDNVPVQCVEKVEKDYISNPNFNSEYIKSKSIAAAGLCGWIVNICKYFRIYQVVAPKRARLEEANQKLAQANQKLAGVRAKVDELEGRVRQLEEALMRATEDKNMAEAQVDRTRTKVSLADRLVNGLASENERWGESIAHFGAKEGKLIGDVLLAAAFVSYAGPFTAPYRERLVNSSWTPDLIERQIPMTPGAKPMDMLSDDTEMAKWLNEGLPSDSLSMENGAIISNCARWPLMIDPQLQAIQWIRTREGKNGIKIIQLGQPKYMEVVENCIENGLPLLIENLGEYIDAVLDPVISRSVVRRGKSRLMKFGEKEVEYDANFRLYLHTKMTNPHYKPEVAAQTTLINFSVTERGLEEQLLALVVNKEKPELEIERLNLVRQLNDFKIQVKELEDALLFKLSNSQGDILEDIELIENLETTKRTSLDIQQKVKLARETEEGIRTAREIYRSVAARGALLYFLIDRLDVLDHMYRFSMATFIRVMDKGMGLAKTSPTYLVERVAELLDTSSFAIFKFVSAGLFEKHKLIFAMQLTLSIMRQAGELPPPMLDFFLQGPKNIDPEVAKTIKSPMADWMTNRMWLCIQALKEIDEFASLPDEMISAAKRWREWTEMERPEAEPLPGDWKRMPEFQQLLIVRALRPDRVTSGASRYIGNKIGDKYAQSYPFNLEEAYADVRAGTPIFIFLSPGVDAAKAVENFGRKMGFKQENGLYKVVSLGQGQEEPALKAVKHGQETGGWVLLQNIHLTPKWTAGPLEKVIDKLGEGVHDKFRLFLSAEPSHEIPVPVLQNSIKLSNEPPEGVRPNLLRALGNFSDEVYDSCTKPNELKIIIFTLCLFHSLLLERKKFGPQGWNQNYPFNTGDLTSCAQCASNYLENNIRVPWDDMRYIFGEIMYGGHVVDDWDRRTVSAYLSMYMKDELLDGMELFPSFSTPSSILHQAELITYVFQNVPAESPIMFGLHPNAEIRFRLAQGDKLMDEVLKLQRLTIGAAGVMSVQDKAKLVLDDVMERVPRSFNMEDINSRLADQERTPYTVVFLQEIDRMNLLTAEIVRSLQELDLGLKGDLTMSEPMEKLMFALAEDRVPMTWETLAYPSLRPLGSWVTNLLDRIQQLADWIREMTLPKVTWISGLFNPQSFLTAVMQTTARKNDWALDKTVIQTECHVSSATSQCQISSATSQCQVTVSRQQCHVTVPDQQCHVSSARSQCHVRLSATSVVTSDTVPRKQCHISSATSDTVPPRQTQCHVRHSATSDKVPHQQCHVSNMTGLPGQLPNESLAAYKQRFQAHIEAEEQRQLAAEAARVQAEEAAAAEQLQLQADADADAQARRKEAQDLLQRHEANSIDRLKYWHFEPNGDEATPEEKNKEFLSKLVTRLLHACNYQRSELERQYQDLTQQHQELAQLRRMVQSHEDATRALNARLLDLEQAVPGPAAGASSSAPSSCQLEDRVYHVVAMLGDISTFAAPTTTISSQLHTLKTEVQQLQTTNADGNPKMYKMPTFNLERFDDYTQQNPALWWEAFTTQLRILPVAKHAYIGAVFLNSKGGCQTWLSHLATSHGVDVPDLKDQITWEELARLWQKRVIVDDAPTLAINRLFTMSQGNTATRDWLTEWQKIAAVPNLELPFTHLRHEFYNRFCAALSQALGDRELYSTFSEIIDKAREIIKTNRSAAHEKSPWQLTYVEKVRTGPRQQHFAAVQQDSGDNPAATPASSDGDQVAAVQPQSNNKSRNNGKAKSASQAGNGQPGQCPWVKFGLTEAEYKVTKKTVDGVDAPSREGAYIHGLVLEGCGWDDKNGCLAESQPKELYFTMPVIQIKAAPADKVDVKDTYLCPVYKTSKRGPSYVFAAQLRSKEGSTKWVLAGVAMLMEII</sequence>
<feature type="coiled-coil region" evidence="22">
    <location>
        <begin position="2877"/>
        <end position="2930"/>
    </location>
</feature>
<dbReference type="STRING" id="69332.A0A388LZF6"/>
<dbReference type="Gene3D" id="1.20.920.20">
    <property type="match status" value="1"/>
</dbReference>
<feature type="coiled-coil region" evidence="22">
    <location>
        <begin position="129"/>
        <end position="177"/>
    </location>
</feature>
<dbReference type="FunFam" id="3.10.10.10:FF:000007">
    <property type="entry name" value="Retrovirus-related Pol polyprotein from transposon 17.6-like Protein"/>
    <property type="match status" value="1"/>
</dbReference>
<keyword evidence="14" id="KW-0282">Flagellum</keyword>
<keyword evidence="9" id="KW-0547">Nucleotide-binding</keyword>
<dbReference type="FunFam" id="1.20.920.20:FF:000001">
    <property type="entry name" value="dynein heavy chain 2, axonemal"/>
    <property type="match status" value="1"/>
</dbReference>
<gene>
    <name evidence="26" type="ORF">CBR_g45840</name>
</gene>
<dbReference type="InterPro" id="IPR041373">
    <property type="entry name" value="RT_RNaseH"/>
</dbReference>
<dbReference type="FunFam" id="3.40.50.300:FF:000049">
    <property type="entry name" value="Dynein, axonemal, heavy chain 5"/>
    <property type="match status" value="1"/>
</dbReference>
<keyword evidence="18" id="KW-0969">Cilium</keyword>
<dbReference type="GO" id="GO:0008233">
    <property type="term" value="F:peptidase activity"/>
    <property type="evidence" value="ECO:0007669"/>
    <property type="project" value="UniProtKB-KW"/>
</dbReference>
<comment type="subcellular location">
    <subcellularLocation>
        <location evidence="1">Cytoplasm</location>
        <location evidence="1">Cytoskeleton</location>
        <location evidence="1">Flagellum axoneme</location>
    </subcellularLocation>
</comment>
<feature type="compositionally biased region" description="Polar residues" evidence="23">
    <location>
        <begin position="3309"/>
        <end position="3330"/>
    </location>
</feature>
<dbReference type="InterPro" id="IPR042219">
    <property type="entry name" value="AAA_lid_11_sf"/>
</dbReference>
<dbReference type="InterPro" id="IPR024317">
    <property type="entry name" value="Dynein_heavy_chain_D4_dom"/>
</dbReference>
<evidence type="ECO:0000256" key="13">
    <source>
        <dbReference type="ARBA" id="ARBA00022840"/>
    </source>
</evidence>
<dbReference type="Gene3D" id="1.20.920.30">
    <property type="match status" value="1"/>
</dbReference>
<feature type="domain" description="Integrase catalytic" evidence="25">
    <location>
        <begin position="775"/>
        <end position="935"/>
    </location>
</feature>
<dbReference type="Gene3D" id="6.10.140.1060">
    <property type="match status" value="1"/>
</dbReference>
<keyword evidence="27" id="KW-1185">Reference proteome</keyword>
<keyword evidence="12" id="KW-0378">Hydrolase</keyword>
<evidence type="ECO:0000256" key="1">
    <source>
        <dbReference type="ARBA" id="ARBA00004611"/>
    </source>
</evidence>
<reference evidence="26 27" key="1">
    <citation type="journal article" date="2018" name="Cell">
        <title>The Chara Genome: Secondary Complexity and Implications for Plant Terrestrialization.</title>
        <authorList>
            <person name="Nishiyama T."/>
            <person name="Sakayama H."/>
            <person name="Vries J.D."/>
            <person name="Buschmann H."/>
            <person name="Saint-Marcoux D."/>
            <person name="Ullrich K.K."/>
            <person name="Haas F.B."/>
            <person name="Vanderstraeten L."/>
            <person name="Becker D."/>
            <person name="Lang D."/>
            <person name="Vosolsobe S."/>
            <person name="Rombauts S."/>
            <person name="Wilhelmsson P.K.I."/>
            <person name="Janitza P."/>
            <person name="Kern R."/>
            <person name="Heyl A."/>
            <person name="Rumpler F."/>
            <person name="Villalobos L.I.A.C."/>
            <person name="Clay J.M."/>
            <person name="Skokan R."/>
            <person name="Toyoda A."/>
            <person name="Suzuki Y."/>
            <person name="Kagoshima H."/>
            <person name="Schijlen E."/>
            <person name="Tajeshwar N."/>
            <person name="Catarino B."/>
            <person name="Hetherington A.J."/>
            <person name="Saltykova A."/>
            <person name="Bonnot C."/>
            <person name="Breuninger H."/>
            <person name="Symeonidi A."/>
            <person name="Radhakrishnan G.V."/>
            <person name="Van Nieuwerburgh F."/>
            <person name="Deforce D."/>
            <person name="Chang C."/>
            <person name="Karol K.G."/>
            <person name="Hedrich R."/>
            <person name="Ulvskov P."/>
            <person name="Glockner G."/>
            <person name="Delwiche C.F."/>
            <person name="Petrasek J."/>
            <person name="Van de Peer Y."/>
            <person name="Friml J."/>
            <person name="Beilby M."/>
            <person name="Dolan L."/>
            <person name="Kohara Y."/>
            <person name="Sugano S."/>
            <person name="Fujiyama A."/>
            <person name="Delaux P.-M."/>
            <person name="Quint M."/>
            <person name="TheiBen G."/>
            <person name="Hagemann M."/>
            <person name="Harholt J."/>
            <person name="Dunand C."/>
            <person name="Zachgo S."/>
            <person name="Langdale J."/>
            <person name="Maumus F."/>
            <person name="Straeten D.V.D."/>
            <person name="Gould S.B."/>
            <person name="Rensing S.A."/>
        </authorList>
    </citation>
    <scope>NUCLEOTIDE SEQUENCE [LARGE SCALE GENOMIC DNA]</scope>
    <source>
        <strain evidence="26 27">S276</strain>
    </source>
</reference>
<keyword evidence="6" id="KW-0493">Microtubule</keyword>
<keyword evidence="16" id="KW-0243">Dynein</keyword>
<dbReference type="Proteomes" id="UP000265515">
    <property type="component" value="Unassembled WGS sequence"/>
</dbReference>
<evidence type="ECO:0000256" key="8">
    <source>
        <dbReference type="ARBA" id="ARBA00022737"/>
    </source>
</evidence>
<dbReference type="SUPFAM" id="SSF52540">
    <property type="entry name" value="P-loop containing nucleoside triphosphate hydrolases"/>
    <property type="match status" value="1"/>
</dbReference>
<keyword evidence="7" id="KW-0540">Nuclease</keyword>
<dbReference type="Gene3D" id="3.10.10.10">
    <property type="entry name" value="HIV Type 1 Reverse Transcriptase, subunit A, domain 1"/>
    <property type="match status" value="1"/>
</dbReference>
<evidence type="ECO:0000256" key="17">
    <source>
        <dbReference type="ARBA" id="ARBA00023054"/>
    </source>
</evidence>
<dbReference type="Pfam" id="PF12781">
    <property type="entry name" value="AAA_9"/>
    <property type="match status" value="1"/>
</dbReference>
<dbReference type="FunFam" id="3.40.50.300:FF:002141">
    <property type="entry name" value="Dynein heavy chain"/>
    <property type="match status" value="1"/>
</dbReference>
<dbReference type="InterPro" id="IPR024743">
    <property type="entry name" value="Dynein_HC_stalk"/>
</dbReference>
<dbReference type="SUPFAM" id="SSF53098">
    <property type="entry name" value="Ribonuclease H-like"/>
    <property type="match status" value="1"/>
</dbReference>
<dbReference type="Gene3D" id="1.10.340.70">
    <property type="match status" value="1"/>
</dbReference>
<dbReference type="Gene3D" id="3.40.50.300">
    <property type="entry name" value="P-loop containing nucleotide triphosphate hydrolases"/>
    <property type="match status" value="3"/>
</dbReference>
<dbReference type="Gene3D" id="3.30.70.270">
    <property type="match status" value="2"/>
</dbReference>
<dbReference type="GO" id="GO:0051959">
    <property type="term" value="F:dynein light intermediate chain binding"/>
    <property type="evidence" value="ECO:0007669"/>
    <property type="project" value="InterPro"/>
</dbReference>
<dbReference type="PANTHER" id="PTHR22878:SF69">
    <property type="entry name" value="DYNEIN HEAVY CHAIN"/>
    <property type="match status" value="1"/>
</dbReference>
<evidence type="ECO:0008006" key="28">
    <source>
        <dbReference type="Google" id="ProtNLM"/>
    </source>
</evidence>
<dbReference type="Pfam" id="PF12780">
    <property type="entry name" value="AAA_8"/>
    <property type="match status" value="1"/>
</dbReference>
<dbReference type="InterPro" id="IPR012337">
    <property type="entry name" value="RNaseH-like_sf"/>
</dbReference>
<dbReference type="GO" id="GO:0005524">
    <property type="term" value="F:ATP binding"/>
    <property type="evidence" value="ECO:0007669"/>
    <property type="project" value="UniProtKB-KW"/>
</dbReference>
<feature type="region of interest" description="Disordered" evidence="23">
    <location>
        <begin position="30"/>
        <end position="99"/>
    </location>
</feature>
<keyword evidence="5" id="KW-0548">Nucleotidyltransferase</keyword>
<dbReference type="InterPro" id="IPR041588">
    <property type="entry name" value="Integrase_H2C2"/>
</dbReference>
<dbReference type="PROSITE" id="PS50878">
    <property type="entry name" value="RT_POL"/>
    <property type="match status" value="1"/>
</dbReference>
<evidence type="ECO:0000313" key="26">
    <source>
        <dbReference type="EMBL" id="GBG87686.1"/>
    </source>
</evidence>
<dbReference type="InterPro" id="IPR027417">
    <property type="entry name" value="P-loop_NTPase"/>
</dbReference>
<dbReference type="FunFam" id="1.10.8.1220:FF:000001">
    <property type="entry name" value="Dynein axonemal heavy chain 5"/>
    <property type="match status" value="1"/>
</dbReference>
<dbReference type="Gene3D" id="1.10.8.720">
    <property type="entry name" value="Region D6 of dynein motor"/>
    <property type="match status" value="1"/>
</dbReference>
<dbReference type="CDD" id="cd01647">
    <property type="entry name" value="RT_LTR"/>
    <property type="match status" value="1"/>
</dbReference>
<dbReference type="InterPro" id="IPR036397">
    <property type="entry name" value="RNaseH_sf"/>
</dbReference>
<keyword evidence="3" id="KW-0645">Protease</keyword>
<dbReference type="Gene3D" id="3.10.490.20">
    <property type="match status" value="2"/>
</dbReference>
<dbReference type="InterPro" id="IPR001584">
    <property type="entry name" value="Integrase_cat-core"/>
</dbReference>
<evidence type="ECO:0000256" key="15">
    <source>
        <dbReference type="ARBA" id="ARBA00022918"/>
    </source>
</evidence>
<dbReference type="Pfam" id="PF12777">
    <property type="entry name" value="MT"/>
    <property type="match status" value="1"/>
</dbReference>
<keyword evidence="10" id="KW-0255">Endonuclease</keyword>
<evidence type="ECO:0000256" key="22">
    <source>
        <dbReference type="SAM" id="Coils"/>
    </source>
</evidence>
<feature type="domain" description="Reverse transcriptase" evidence="24">
    <location>
        <begin position="243"/>
        <end position="424"/>
    </location>
</feature>
<keyword evidence="13" id="KW-0067">ATP-binding</keyword>
<dbReference type="PROSITE" id="PS50994">
    <property type="entry name" value="INTEGRASE"/>
    <property type="match status" value="1"/>
</dbReference>
<dbReference type="Pfam" id="PF03028">
    <property type="entry name" value="Dynein_heavy"/>
    <property type="match status" value="1"/>
</dbReference>
<dbReference type="InterPro" id="IPR041228">
    <property type="entry name" value="Dynein_C"/>
</dbReference>
<feature type="compositionally biased region" description="Basic and acidic residues" evidence="23">
    <location>
        <begin position="30"/>
        <end position="71"/>
    </location>
</feature>
<dbReference type="GO" id="GO:0060271">
    <property type="term" value="P:cilium assembly"/>
    <property type="evidence" value="ECO:0007669"/>
    <property type="project" value="UniProtKB-ARBA"/>
</dbReference>
<proteinExistence type="predicted"/>
<feature type="region of interest" description="Disordered" evidence="23">
    <location>
        <begin position="265"/>
        <end position="295"/>
    </location>
</feature>
<evidence type="ECO:0000256" key="6">
    <source>
        <dbReference type="ARBA" id="ARBA00022701"/>
    </source>
</evidence>
<feature type="compositionally biased region" description="Basic and acidic residues" evidence="23">
    <location>
        <begin position="266"/>
        <end position="295"/>
    </location>
</feature>
<dbReference type="Gramene" id="GBG87686">
    <property type="protein sequence ID" value="GBG87686"/>
    <property type="gene ID" value="CBR_g45840"/>
</dbReference>
<dbReference type="InterPro" id="IPR043128">
    <property type="entry name" value="Rev_trsase/Diguanyl_cyclase"/>
</dbReference>
<evidence type="ECO:0000256" key="20">
    <source>
        <dbReference type="ARBA" id="ARBA00023212"/>
    </source>
</evidence>
<accession>A0A388LZF6</accession>
<evidence type="ECO:0000313" key="27">
    <source>
        <dbReference type="Proteomes" id="UP000265515"/>
    </source>
</evidence>
<dbReference type="InterPro" id="IPR043502">
    <property type="entry name" value="DNA/RNA_pol_sf"/>
</dbReference>
<name>A0A388LZF6_CHABU</name>
<keyword evidence="2" id="KW-0963">Cytoplasm</keyword>
<dbReference type="GO" id="GO:0004519">
    <property type="term" value="F:endonuclease activity"/>
    <property type="evidence" value="ECO:0007669"/>
    <property type="project" value="UniProtKB-KW"/>
</dbReference>
<dbReference type="Pfam" id="PF17921">
    <property type="entry name" value="Integrase_H2C2"/>
    <property type="match status" value="1"/>
</dbReference>
<dbReference type="FunFam" id="3.30.70.270:FF:000020">
    <property type="entry name" value="Transposon Tf2-6 polyprotein-like Protein"/>
    <property type="match status" value="1"/>
</dbReference>
<dbReference type="Pfam" id="PF00665">
    <property type="entry name" value="rve"/>
    <property type="match status" value="1"/>
</dbReference>
<dbReference type="GO" id="GO:0015074">
    <property type="term" value="P:DNA integration"/>
    <property type="evidence" value="ECO:0007669"/>
    <property type="project" value="InterPro"/>
</dbReference>
<evidence type="ECO:0000256" key="2">
    <source>
        <dbReference type="ARBA" id="ARBA00022490"/>
    </source>
</evidence>
<dbReference type="FunFam" id="3.10.490.20:FF:000009">
    <property type="entry name" value="Dynein heavy chain 4"/>
    <property type="match status" value="1"/>
</dbReference>
<evidence type="ECO:0000256" key="5">
    <source>
        <dbReference type="ARBA" id="ARBA00022695"/>
    </source>
</evidence>
<feature type="coiled-coil region" evidence="22">
    <location>
        <begin position="2965"/>
        <end position="3016"/>
    </location>
</feature>
<evidence type="ECO:0000259" key="24">
    <source>
        <dbReference type="PROSITE" id="PS50878"/>
    </source>
</evidence>
<keyword evidence="17 22" id="KW-0175">Coiled coil</keyword>
<evidence type="ECO:0000256" key="23">
    <source>
        <dbReference type="SAM" id="MobiDB-lite"/>
    </source>
</evidence>
<keyword evidence="11" id="KW-0970">Cilium biogenesis/degradation</keyword>
<dbReference type="GO" id="GO:0003964">
    <property type="term" value="F:RNA-directed DNA polymerase activity"/>
    <property type="evidence" value="ECO:0007669"/>
    <property type="project" value="UniProtKB-KW"/>
</dbReference>
<evidence type="ECO:0000256" key="11">
    <source>
        <dbReference type="ARBA" id="ARBA00022794"/>
    </source>
</evidence>
<dbReference type="InterPro" id="IPR041658">
    <property type="entry name" value="AAA_lid_11"/>
</dbReference>
<dbReference type="EMBL" id="BFEA01000627">
    <property type="protein sequence ID" value="GBG87686.1"/>
    <property type="molecule type" value="Genomic_DNA"/>
</dbReference>
<protein>
    <recommendedName>
        <fullName evidence="28">Integrase catalytic domain-containing protein</fullName>
    </recommendedName>
</protein>
<evidence type="ECO:0000256" key="21">
    <source>
        <dbReference type="ARBA" id="ARBA00023273"/>
    </source>
</evidence>
<dbReference type="GO" id="GO:0005874">
    <property type="term" value="C:microtubule"/>
    <property type="evidence" value="ECO:0007669"/>
    <property type="project" value="UniProtKB-KW"/>
</dbReference>
<keyword evidence="19" id="KW-0505">Motor protein</keyword>
<dbReference type="InterPro" id="IPR004273">
    <property type="entry name" value="Dynein_heavy_D6_P-loop"/>
</dbReference>
<keyword evidence="4" id="KW-0808">Transferase</keyword>
<evidence type="ECO:0000256" key="19">
    <source>
        <dbReference type="ARBA" id="ARBA00023175"/>
    </source>
</evidence>
<evidence type="ECO:0000256" key="12">
    <source>
        <dbReference type="ARBA" id="ARBA00022801"/>
    </source>
</evidence>